<dbReference type="OMA" id="MDGGGFW"/>
<proteinExistence type="predicted"/>
<dbReference type="GO" id="GO:0042803">
    <property type="term" value="F:protein homodimerization activity"/>
    <property type="evidence" value="ECO:0007669"/>
    <property type="project" value="EnsemblPlants"/>
</dbReference>
<dbReference type="HOGENOM" id="CLU_046616_0_0_1"/>
<protein>
    <recommendedName>
        <fullName evidence="3">Protein TRIGALACTOSYLDIACYLGLYCEROL 4, chloroplastic</fullName>
    </recommendedName>
</protein>
<evidence type="ECO:0000313" key="2">
    <source>
        <dbReference type="Proteomes" id="UP000017836"/>
    </source>
</evidence>
<evidence type="ECO:0008006" key="3">
    <source>
        <dbReference type="Google" id="ProtNLM"/>
    </source>
</evidence>
<dbReference type="Proteomes" id="UP000017836">
    <property type="component" value="Unassembled WGS sequence"/>
</dbReference>
<dbReference type="EMBL" id="KI394661">
    <property type="protein sequence ID" value="ERN02018.1"/>
    <property type="molecule type" value="Genomic_DNA"/>
</dbReference>
<name>W1P272_AMBTC</name>
<dbReference type="GO" id="GO:1990052">
    <property type="term" value="P:ER to chloroplast lipid transport"/>
    <property type="evidence" value="ECO:0000318"/>
    <property type="project" value="GO_Central"/>
</dbReference>
<keyword evidence="2" id="KW-1185">Reference proteome</keyword>
<dbReference type="GO" id="GO:0009941">
    <property type="term" value="C:chloroplast envelope"/>
    <property type="evidence" value="ECO:0000318"/>
    <property type="project" value="GO_Central"/>
</dbReference>
<dbReference type="PANTHER" id="PTHR34954:SF4">
    <property type="entry name" value="PROTEIN TRIGALACTOSYLDIACYLGLYCEROL 4, CHLOROPLASTIC"/>
    <property type="match status" value="1"/>
</dbReference>
<dbReference type="GO" id="GO:0005783">
    <property type="term" value="C:endoplasmic reticulum"/>
    <property type="evidence" value="ECO:0007669"/>
    <property type="project" value="EnsemblPlants"/>
</dbReference>
<dbReference type="AlphaFoldDB" id="W1P272"/>
<evidence type="ECO:0000313" key="1">
    <source>
        <dbReference type="EMBL" id="ERN02018.1"/>
    </source>
</evidence>
<gene>
    <name evidence="1" type="ORF">AMTR_s00045p00104390</name>
</gene>
<dbReference type="Gramene" id="ERN02018">
    <property type="protein sequence ID" value="ERN02018"/>
    <property type="gene ID" value="AMTR_s00045p00104390"/>
</dbReference>
<accession>W1P272</accession>
<sequence length="468" mass="51425">MRKLRWAMDGEFWDLDLSTPVTLDGVARTVPGDPLPLSLSRGIRLSRPKQLDFFHRFMSLPLVPSYAGDPKEGGDGFNLQRVLAISIGERCMATILGQFHLQKLLSAIKDGKRKSPIGDSGIQKVWRNLCDKSLYALGFCSDFMITSNSSLLLSSEVYGDGQKRRNKAIFHHKLPEHNLTLEAAAPGLFVDKKGNYWDVPLSLAIDLASLPSTSGLGYHLCVHHNMGEPKKFGSGHIIGIPSTLLPGTSAKAALSFQKSVDIWRSKEGKVKNVQPYDMFLSDPHVSASGLIGSALCARFGGNSGAAPAESESSSIVRSLYSQAIRKRPEFSSDLFASLCCTAQYGNFQRLFFDLTRVNVRLDIPSATAFVTGATHLTNAIYKSKRVDLEAIHAVCPDITLSLQQQIAGPFSFRTDLKINPGNGEQLARVDEAIFAVDYALQVLGSARAVAWYSTKQRECILELRFFEH</sequence>
<dbReference type="InterPro" id="IPR044160">
    <property type="entry name" value="TGD4-like"/>
</dbReference>
<dbReference type="STRING" id="13333.W1P272"/>
<dbReference type="OrthoDB" id="512148at2759"/>
<dbReference type="PANTHER" id="PTHR34954">
    <property type="entry name" value="EXPRESSED PROTEIN"/>
    <property type="match status" value="1"/>
</dbReference>
<dbReference type="KEGG" id="atr:18430118"/>
<dbReference type="GO" id="GO:0034196">
    <property type="term" value="P:acylglycerol transport"/>
    <property type="evidence" value="ECO:0007669"/>
    <property type="project" value="EnsemblPlants"/>
</dbReference>
<organism evidence="1 2">
    <name type="scientific">Amborella trichopoda</name>
    <dbReference type="NCBI Taxonomy" id="13333"/>
    <lineage>
        <taxon>Eukaryota</taxon>
        <taxon>Viridiplantae</taxon>
        <taxon>Streptophyta</taxon>
        <taxon>Embryophyta</taxon>
        <taxon>Tracheophyta</taxon>
        <taxon>Spermatophyta</taxon>
        <taxon>Magnoliopsida</taxon>
        <taxon>Amborellales</taxon>
        <taxon>Amborellaceae</taxon>
        <taxon>Amborella</taxon>
    </lineage>
</organism>
<dbReference type="GO" id="GO:0009707">
    <property type="term" value="C:chloroplast outer membrane"/>
    <property type="evidence" value="ECO:0007669"/>
    <property type="project" value="EnsemblPlants"/>
</dbReference>
<dbReference type="eggNOG" id="ENOG502R4W6">
    <property type="taxonomic scope" value="Eukaryota"/>
</dbReference>
<dbReference type="GO" id="GO:0070300">
    <property type="term" value="F:phosphatidic acid binding"/>
    <property type="evidence" value="ECO:0007669"/>
    <property type="project" value="EnsemblPlants"/>
</dbReference>
<reference evidence="2" key="1">
    <citation type="journal article" date="2013" name="Science">
        <title>The Amborella genome and the evolution of flowering plants.</title>
        <authorList>
            <consortium name="Amborella Genome Project"/>
        </authorList>
    </citation>
    <scope>NUCLEOTIDE SEQUENCE [LARGE SCALE GENOMIC DNA]</scope>
</reference>